<organism evidence="1 2">
    <name type="scientific">Thalassospira profundimaris</name>
    <dbReference type="NCBI Taxonomy" id="502049"/>
    <lineage>
        <taxon>Bacteria</taxon>
        <taxon>Pseudomonadati</taxon>
        <taxon>Pseudomonadota</taxon>
        <taxon>Alphaproteobacteria</taxon>
        <taxon>Rhodospirillales</taxon>
        <taxon>Thalassospiraceae</taxon>
        <taxon>Thalassospira</taxon>
    </lineage>
</organism>
<evidence type="ECO:0000313" key="1">
    <source>
        <dbReference type="EMBL" id="RCK54179.1"/>
    </source>
</evidence>
<comment type="caution">
    <text evidence="1">The sequence shown here is derived from an EMBL/GenBank/DDBJ whole genome shotgun (WGS) entry which is preliminary data.</text>
</comment>
<protein>
    <submittedName>
        <fullName evidence="1">Uncharacterized protein</fullName>
    </submittedName>
</protein>
<proteinExistence type="predicted"/>
<reference evidence="1 2" key="1">
    <citation type="submission" date="2014-07" db="EMBL/GenBank/DDBJ databases">
        <title>Draft genome sequence of Thalassospira profundimaris S25-3-2.</title>
        <authorList>
            <person name="Lai Q."/>
            <person name="Shao Z."/>
        </authorList>
    </citation>
    <scope>NUCLEOTIDE SEQUENCE [LARGE SCALE GENOMIC DNA]</scope>
    <source>
        <strain evidence="1 2">S25-3-2</strain>
    </source>
</reference>
<sequence>MSYFPFCQSCLPELAVPVFATVTKHLGLSLLHWDSGGTKVGKNNTRKRRLHPGLHIAHQVPENYALNTKKSIFQTVPPCRKRMGMTKKLFKFAVCCIANQFRL</sequence>
<dbReference type="Proteomes" id="UP000252517">
    <property type="component" value="Unassembled WGS sequence"/>
</dbReference>
<evidence type="ECO:0000313" key="2">
    <source>
        <dbReference type="Proteomes" id="UP000252517"/>
    </source>
</evidence>
<name>A0A367XL66_9PROT</name>
<gene>
    <name evidence="1" type="ORF">TH25_02330</name>
</gene>
<accession>A0A367XL66</accession>
<dbReference type="EMBL" id="JPWH01000001">
    <property type="protein sequence ID" value="RCK54179.1"/>
    <property type="molecule type" value="Genomic_DNA"/>
</dbReference>
<dbReference type="AlphaFoldDB" id="A0A367XL66"/>